<protein>
    <recommendedName>
        <fullName evidence="2">DUF4162 domain-containing protein</fullName>
    </recommendedName>
</protein>
<dbReference type="SUPFAM" id="SSF52540">
    <property type="entry name" value="P-loop containing nucleoside triphosphate hydrolases"/>
    <property type="match status" value="1"/>
</dbReference>
<evidence type="ECO:0000313" key="1">
    <source>
        <dbReference type="EMBL" id="GAH42668.1"/>
    </source>
</evidence>
<dbReference type="EMBL" id="BARU01013949">
    <property type="protein sequence ID" value="GAH42668.1"/>
    <property type="molecule type" value="Genomic_DNA"/>
</dbReference>
<gene>
    <name evidence="1" type="ORF">S03H2_24895</name>
</gene>
<evidence type="ECO:0008006" key="2">
    <source>
        <dbReference type="Google" id="ProtNLM"/>
    </source>
</evidence>
<dbReference type="PANTHER" id="PTHR43582:SF2">
    <property type="entry name" value="LINEARMYCIN RESISTANCE ATP-BINDING PROTEIN LNRL"/>
    <property type="match status" value="1"/>
</dbReference>
<organism evidence="1">
    <name type="scientific">marine sediment metagenome</name>
    <dbReference type="NCBI Taxonomy" id="412755"/>
    <lineage>
        <taxon>unclassified sequences</taxon>
        <taxon>metagenomes</taxon>
        <taxon>ecological metagenomes</taxon>
    </lineage>
</organism>
<dbReference type="PANTHER" id="PTHR43582">
    <property type="entry name" value="LINEARMYCIN RESISTANCE ATP-BINDING PROTEIN LNRL"/>
    <property type="match status" value="1"/>
</dbReference>
<feature type="non-terminal residue" evidence="1">
    <location>
        <position position="1"/>
    </location>
</feature>
<proteinExistence type="predicted"/>
<dbReference type="Gene3D" id="3.40.50.300">
    <property type="entry name" value="P-loop containing nucleotide triphosphate hydrolases"/>
    <property type="match status" value="1"/>
</dbReference>
<accession>X1HBI1</accession>
<reference evidence="1" key="1">
    <citation type="journal article" date="2014" name="Front. Microbiol.">
        <title>High frequency of phylogenetically diverse reductive dehalogenase-homologous genes in deep subseafloor sedimentary metagenomes.</title>
        <authorList>
            <person name="Kawai M."/>
            <person name="Futagami T."/>
            <person name="Toyoda A."/>
            <person name="Takaki Y."/>
            <person name="Nishi S."/>
            <person name="Hori S."/>
            <person name="Arai W."/>
            <person name="Tsubouchi T."/>
            <person name="Morono Y."/>
            <person name="Uchiyama I."/>
            <person name="Ito T."/>
            <person name="Fujiyama A."/>
            <person name="Inagaki F."/>
            <person name="Takami H."/>
        </authorList>
    </citation>
    <scope>NUCLEOTIDE SEQUENCE</scope>
    <source>
        <strain evidence="1">Expedition CK06-06</strain>
    </source>
</reference>
<dbReference type="AlphaFoldDB" id="X1HBI1"/>
<dbReference type="InterPro" id="IPR027417">
    <property type="entry name" value="P-loop_NTPase"/>
</dbReference>
<comment type="caution">
    <text evidence="1">The sequence shown here is derived from an EMBL/GenBank/DDBJ whole genome shotgun (WGS) entry which is preliminary data.</text>
</comment>
<name>X1HBI1_9ZZZZ</name>
<sequence length="159" mass="17629">DPRARHKIWDLVREIREQGTTIFLTTHYMDEAERLCDRVGIIDQGRMIALDTPEQLVNSLEMATRITFQVNGRTKLGRKNGGGRESSAAFDATQVGVLEGVQRVEKEGDQVTVYGQGSQLIGAVVNSLETGGVAFHNLRTEQANLEDVFLSLTGREIEN</sequence>